<dbReference type="Pfam" id="PF20430">
    <property type="entry name" value="Eplus_motif"/>
    <property type="match status" value="1"/>
</dbReference>
<dbReference type="OrthoDB" id="185373at2759"/>
<dbReference type="Gene3D" id="1.25.40.10">
    <property type="entry name" value="Tetratricopeptide repeat domain"/>
    <property type="match status" value="3"/>
</dbReference>
<evidence type="ECO:0000313" key="3">
    <source>
        <dbReference type="EMBL" id="KAF9618656.1"/>
    </source>
</evidence>
<feature type="repeat" description="PPR" evidence="2">
    <location>
        <begin position="184"/>
        <end position="218"/>
    </location>
</feature>
<dbReference type="PROSITE" id="PS51375">
    <property type="entry name" value="PPR"/>
    <property type="match status" value="4"/>
</dbReference>
<dbReference type="Proteomes" id="UP000631114">
    <property type="component" value="Unassembled WGS sequence"/>
</dbReference>
<feature type="repeat" description="PPR" evidence="2">
    <location>
        <begin position="285"/>
        <end position="319"/>
    </location>
</feature>
<evidence type="ECO:0000256" key="2">
    <source>
        <dbReference type="PROSITE-ProRule" id="PRU00708"/>
    </source>
</evidence>
<dbReference type="AlphaFoldDB" id="A0A835MCF5"/>
<name>A0A835MCF5_9MAGN</name>
<keyword evidence="1" id="KW-0677">Repeat</keyword>
<evidence type="ECO:0000256" key="1">
    <source>
        <dbReference type="ARBA" id="ARBA00022737"/>
    </source>
</evidence>
<evidence type="ECO:0008006" key="5">
    <source>
        <dbReference type="Google" id="ProtNLM"/>
    </source>
</evidence>
<dbReference type="EMBL" id="JADFTS010000002">
    <property type="protein sequence ID" value="KAF9618656.1"/>
    <property type="molecule type" value="Genomic_DNA"/>
</dbReference>
<proteinExistence type="predicted"/>
<organism evidence="3 4">
    <name type="scientific">Coptis chinensis</name>
    <dbReference type="NCBI Taxonomy" id="261450"/>
    <lineage>
        <taxon>Eukaryota</taxon>
        <taxon>Viridiplantae</taxon>
        <taxon>Streptophyta</taxon>
        <taxon>Embryophyta</taxon>
        <taxon>Tracheophyta</taxon>
        <taxon>Spermatophyta</taxon>
        <taxon>Magnoliopsida</taxon>
        <taxon>Ranunculales</taxon>
        <taxon>Ranunculaceae</taxon>
        <taxon>Coptidoideae</taxon>
        <taxon>Coptis</taxon>
    </lineage>
</organism>
<dbReference type="InterPro" id="IPR046849">
    <property type="entry name" value="E2_motif"/>
</dbReference>
<dbReference type="PANTHER" id="PTHR47926:SF340">
    <property type="entry name" value="PENTATRICOPEPTIDE REPEAT-CONTAINING PROTEIN"/>
    <property type="match status" value="1"/>
</dbReference>
<accession>A0A835MCF5</accession>
<dbReference type="PANTHER" id="PTHR47926">
    <property type="entry name" value="PENTATRICOPEPTIDE REPEAT-CONTAINING PROTEIN"/>
    <property type="match status" value="1"/>
</dbReference>
<keyword evidence="4" id="KW-1185">Reference proteome</keyword>
<sequence>MNIIEGEEVHAHVVKFGNECSQFVCSVLLGFYVGCRCVGRGRRLFDEMCEPGLILWTSMIRAYVCANCPREGLGVFRKMREAGIMPDSVALATIVSACTQLGNLDIAKTMHGFISKAGIRVDDFVFSALLRMYGDSGSLDCARRLFYEVSPKNVVVWNTMIHQCVKHENLGEAQNLFKTMPDKDVVSWNTMIGGLSQMGQSKEAIVLFHEMESTGIEPNKMTMLSTLSACASLGALDTGTWIHGYIEKNRLNSDRSLDPSLIDMYSKCGSINKAIQVFETVPRVDVFSWTSIICGLAMHGHGKQVIDQFMKMQEAGVQPDDVTFVGVLNACAHAGLLDQGKMYFESMGIYNLRHKIEHYGCMIDLLCRMGCLREAYDLIMDMPMEPNVVVWGALLSACRVHRDVKLSELVAEKMLELDSSDPWIRVMLSNIYVEASNWEGAVKLRKELKEIVSEKVPGCSSIEVNGMVHEFLVGDKSHPQHKEIYSVLEKIQTQFYIGINQ</sequence>
<dbReference type="Pfam" id="PF01535">
    <property type="entry name" value="PPR"/>
    <property type="match status" value="3"/>
</dbReference>
<dbReference type="FunFam" id="1.25.40.10:FF:000184">
    <property type="entry name" value="Pentatricopeptide repeat-containing protein, chloroplastic"/>
    <property type="match status" value="1"/>
</dbReference>
<feature type="repeat" description="PPR" evidence="2">
    <location>
        <begin position="153"/>
        <end position="183"/>
    </location>
</feature>
<gene>
    <name evidence="3" type="ORF">IFM89_002351</name>
</gene>
<dbReference type="InterPro" id="IPR046848">
    <property type="entry name" value="E_motif"/>
</dbReference>
<dbReference type="Pfam" id="PF20431">
    <property type="entry name" value="E_motif"/>
    <property type="match status" value="1"/>
</dbReference>
<dbReference type="Pfam" id="PF13041">
    <property type="entry name" value="PPR_2"/>
    <property type="match status" value="2"/>
</dbReference>
<dbReference type="NCBIfam" id="TIGR00756">
    <property type="entry name" value="PPR"/>
    <property type="match status" value="3"/>
</dbReference>
<dbReference type="GO" id="GO:0003723">
    <property type="term" value="F:RNA binding"/>
    <property type="evidence" value="ECO:0007669"/>
    <property type="project" value="InterPro"/>
</dbReference>
<dbReference type="InterPro" id="IPR011990">
    <property type="entry name" value="TPR-like_helical_dom_sf"/>
</dbReference>
<protein>
    <recommendedName>
        <fullName evidence="5">Chlororespiratory reduction 4</fullName>
    </recommendedName>
</protein>
<comment type="caution">
    <text evidence="3">The sequence shown here is derived from an EMBL/GenBank/DDBJ whole genome shotgun (WGS) entry which is preliminary data.</text>
</comment>
<dbReference type="InterPro" id="IPR046960">
    <property type="entry name" value="PPR_At4g14850-like_plant"/>
</dbReference>
<dbReference type="InterPro" id="IPR002885">
    <property type="entry name" value="PPR_rpt"/>
</dbReference>
<dbReference type="GO" id="GO:0009451">
    <property type="term" value="P:RNA modification"/>
    <property type="evidence" value="ECO:0007669"/>
    <property type="project" value="InterPro"/>
</dbReference>
<evidence type="ECO:0000313" key="4">
    <source>
        <dbReference type="Proteomes" id="UP000631114"/>
    </source>
</evidence>
<reference evidence="3 4" key="1">
    <citation type="submission" date="2020-10" db="EMBL/GenBank/DDBJ databases">
        <title>The Coptis chinensis genome and diversification of protoberbering-type alkaloids.</title>
        <authorList>
            <person name="Wang B."/>
            <person name="Shu S."/>
            <person name="Song C."/>
            <person name="Liu Y."/>
        </authorList>
    </citation>
    <scope>NUCLEOTIDE SEQUENCE [LARGE SCALE GENOMIC DNA]</scope>
    <source>
        <strain evidence="3">HL-2020</strain>
        <tissue evidence="3">Leaf</tissue>
    </source>
</reference>
<feature type="repeat" description="PPR" evidence="2">
    <location>
        <begin position="52"/>
        <end position="86"/>
    </location>
</feature>
<dbReference type="FunFam" id="1.25.40.10:FF:000348">
    <property type="entry name" value="Pentatricopeptide repeat-containing protein chloroplastic"/>
    <property type="match status" value="1"/>
</dbReference>